<dbReference type="Proteomes" id="UP000004478">
    <property type="component" value="Unassembled WGS sequence"/>
</dbReference>
<comment type="caution">
    <text evidence="1">The sequence shown here is derived from an EMBL/GenBank/DDBJ whole genome shotgun (WGS) entry which is preliminary data.</text>
</comment>
<organism evidence="1 2">
    <name type="scientific">Cecembia lonarensis (strain CCUG 58316 / KCTC 22772 / LW9)</name>
    <dbReference type="NCBI Taxonomy" id="1225176"/>
    <lineage>
        <taxon>Bacteria</taxon>
        <taxon>Pseudomonadati</taxon>
        <taxon>Bacteroidota</taxon>
        <taxon>Cytophagia</taxon>
        <taxon>Cytophagales</taxon>
        <taxon>Cyclobacteriaceae</taxon>
        <taxon>Cecembia</taxon>
    </lineage>
</organism>
<proteinExistence type="predicted"/>
<accession>K1KXM3</accession>
<evidence type="ECO:0000313" key="1">
    <source>
        <dbReference type="EMBL" id="EKB48835.1"/>
    </source>
</evidence>
<dbReference type="RefSeq" id="WP_009185571.1">
    <property type="nucleotide sequence ID" value="NZ_AMGM01000040.1"/>
</dbReference>
<name>K1KXM3_CECL9</name>
<sequence length="138" mass="15643">MKNSNTIRFINMAFSLLLCVFFAGLNMQCSSKVKIEGLDLELWKQDRNGCLGLRAKDLEAFREVKNEFLAKDNQALIKTFGRPDKVELADRSQTFFIYFIEPAPACEDTESVDTPLMVIFRLNAISRVSEVTISNLAP</sequence>
<keyword evidence="2" id="KW-1185">Reference proteome</keyword>
<protein>
    <submittedName>
        <fullName evidence="1">Uncharacterized protein</fullName>
    </submittedName>
</protein>
<gene>
    <name evidence="1" type="ORF">B879_02547</name>
</gene>
<reference evidence="1 2" key="1">
    <citation type="journal article" date="2012" name="J. Bacteriol.">
        <title>Draft Genome Sequence of Cecembia lonarensis Strain LW9T, Isolated from Lonar Lake, a Haloalkaline Lake in India.</title>
        <authorList>
            <person name="Shivaji S."/>
            <person name="Ara S."/>
            <person name="Singh A."/>
            <person name="Pinnaka A.K."/>
        </authorList>
    </citation>
    <scope>NUCLEOTIDE SEQUENCE [LARGE SCALE GENOMIC DNA]</scope>
    <source>
        <strain evidence="1 2">LW9</strain>
    </source>
</reference>
<dbReference type="AlphaFoldDB" id="K1KXM3"/>
<evidence type="ECO:0000313" key="2">
    <source>
        <dbReference type="Proteomes" id="UP000004478"/>
    </source>
</evidence>
<dbReference type="EMBL" id="AMGM01000040">
    <property type="protein sequence ID" value="EKB48835.1"/>
    <property type="molecule type" value="Genomic_DNA"/>
</dbReference>